<evidence type="ECO:0000256" key="2">
    <source>
        <dbReference type="ARBA" id="ARBA00022670"/>
    </source>
</evidence>
<feature type="signal peptide" evidence="7">
    <location>
        <begin position="1"/>
        <end position="18"/>
    </location>
</feature>
<dbReference type="InterPro" id="IPR011249">
    <property type="entry name" value="Metalloenz_LuxS/M16"/>
</dbReference>
<evidence type="ECO:0000256" key="4">
    <source>
        <dbReference type="ARBA" id="ARBA00022833"/>
    </source>
</evidence>
<evidence type="ECO:0000259" key="8">
    <source>
        <dbReference type="Pfam" id="PF00675"/>
    </source>
</evidence>
<dbReference type="Pfam" id="PF00675">
    <property type="entry name" value="Peptidase_M16"/>
    <property type="match status" value="2"/>
</dbReference>
<evidence type="ECO:0000256" key="3">
    <source>
        <dbReference type="ARBA" id="ARBA00022801"/>
    </source>
</evidence>
<dbReference type="GO" id="GO:0008237">
    <property type="term" value="F:metallopeptidase activity"/>
    <property type="evidence" value="ECO:0007669"/>
    <property type="project" value="UniProtKB-KW"/>
</dbReference>
<evidence type="ECO:0000259" key="9">
    <source>
        <dbReference type="Pfam" id="PF05193"/>
    </source>
</evidence>
<dbReference type="PANTHER" id="PTHR43690">
    <property type="entry name" value="NARDILYSIN"/>
    <property type="match status" value="1"/>
</dbReference>
<dbReference type="AlphaFoldDB" id="A0A2D0MYJ0"/>
<keyword evidence="7" id="KW-0732">Signal</keyword>
<evidence type="ECO:0000256" key="6">
    <source>
        <dbReference type="SAM" id="MobiDB-lite"/>
    </source>
</evidence>
<dbReference type="Pfam" id="PF05193">
    <property type="entry name" value="Peptidase_M16_C"/>
    <property type="match status" value="2"/>
</dbReference>
<feature type="domain" description="Peptidase M16 N-terminal" evidence="8">
    <location>
        <begin position="521"/>
        <end position="641"/>
    </location>
</feature>
<evidence type="ECO:0000313" key="11">
    <source>
        <dbReference type="Proteomes" id="UP000223913"/>
    </source>
</evidence>
<accession>A0A2D0MYJ0</accession>
<dbReference type="GO" id="GO:0046872">
    <property type="term" value="F:metal ion binding"/>
    <property type="evidence" value="ECO:0007669"/>
    <property type="project" value="InterPro"/>
</dbReference>
<dbReference type="InterPro" id="IPR050626">
    <property type="entry name" value="Peptidase_M16"/>
</dbReference>
<feature type="domain" description="Peptidase M16 C-terminal" evidence="9">
    <location>
        <begin position="673"/>
        <end position="852"/>
    </location>
</feature>
<feature type="region of interest" description="Disordered" evidence="6">
    <location>
        <begin position="454"/>
        <end position="478"/>
    </location>
</feature>
<comment type="caution">
    <text evidence="10">The sequence shown here is derived from an EMBL/GenBank/DDBJ whole genome shotgun (WGS) entry which is preliminary data.</text>
</comment>
<feature type="chain" id="PRO_5011999759" evidence="7">
    <location>
        <begin position="19"/>
        <end position="949"/>
    </location>
</feature>
<evidence type="ECO:0000313" key="10">
    <source>
        <dbReference type="EMBL" id="PHN01341.1"/>
    </source>
</evidence>
<dbReference type="PANTHER" id="PTHR43690:SF35">
    <property type="entry name" value="NON-CATALYTIC MEMBER OF PEPTIDASE SUBFAMILY M16B-RELATED"/>
    <property type="match status" value="1"/>
</dbReference>
<keyword evidence="4" id="KW-0862">Zinc</keyword>
<feature type="domain" description="Peptidase M16 C-terminal" evidence="9">
    <location>
        <begin position="205"/>
        <end position="380"/>
    </location>
</feature>
<gene>
    <name evidence="10" type="ORF">CRP01_37380</name>
</gene>
<dbReference type="EMBL" id="PDUD01000056">
    <property type="protein sequence ID" value="PHN01341.1"/>
    <property type="molecule type" value="Genomic_DNA"/>
</dbReference>
<dbReference type="Proteomes" id="UP000223913">
    <property type="component" value="Unassembled WGS sequence"/>
</dbReference>
<evidence type="ECO:0000256" key="5">
    <source>
        <dbReference type="ARBA" id="ARBA00023049"/>
    </source>
</evidence>
<dbReference type="SUPFAM" id="SSF63411">
    <property type="entry name" value="LuxS/MPP-like metallohydrolase"/>
    <property type="match status" value="4"/>
</dbReference>
<organism evidence="10 11">
    <name type="scientific">Flavilitoribacter nigricans (strain ATCC 23147 / DSM 23189 / NBRC 102662 / NCIMB 1420 / SS-2)</name>
    <name type="common">Lewinella nigricans</name>
    <dbReference type="NCBI Taxonomy" id="1122177"/>
    <lineage>
        <taxon>Bacteria</taxon>
        <taxon>Pseudomonadati</taxon>
        <taxon>Bacteroidota</taxon>
        <taxon>Saprospiria</taxon>
        <taxon>Saprospirales</taxon>
        <taxon>Lewinellaceae</taxon>
        <taxon>Flavilitoribacter</taxon>
    </lineage>
</organism>
<dbReference type="InterPro" id="IPR011765">
    <property type="entry name" value="Pept_M16_N"/>
</dbReference>
<evidence type="ECO:0000256" key="1">
    <source>
        <dbReference type="ARBA" id="ARBA00007261"/>
    </source>
</evidence>
<keyword evidence="3" id="KW-0378">Hydrolase</keyword>
<dbReference type="RefSeq" id="WP_099155210.1">
    <property type="nucleotide sequence ID" value="NZ_PDUD01000056.1"/>
</dbReference>
<dbReference type="OrthoDB" id="9811314at2"/>
<proteinExistence type="inferred from homology"/>
<dbReference type="GO" id="GO:0006508">
    <property type="term" value="P:proteolysis"/>
    <property type="evidence" value="ECO:0007669"/>
    <property type="project" value="UniProtKB-KW"/>
</dbReference>
<keyword evidence="11" id="KW-1185">Reference proteome</keyword>
<protein>
    <submittedName>
        <fullName evidence="10">Peptidase M16</fullName>
    </submittedName>
</protein>
<reference evidence="10 11" key="1">
    <citation type="submission" date="2017-10" db="EMBL/GenBank/DDBJ databases">
        <title>The draft genome sequence of Lewinella nigricans NBRC 102662.</title>
        <authorList>
            <person name="Wang K."/>
        </authorList>
    </citation>
    <scope>NUCLEOTIDE SEQUENCE [LARGE SCALE GENOMIC DNA]</scope>
    <source>
        <strain evidence="10 11">NBRC 102662</strain>
    </source>
</reference>
<feature type="domain" description="Peptidase M16 N-terminal" evidence="8">
    <location>
        <begin position="50"/>
        <end position="160"/>
    </location>
</feature>
<name>A0A2D0MYJ0_FLAN2</name>
<keyword evidence="2" id="KW-0645">Protease</keyword>
<keyword evidence="5" id="KW-0482">Metalloprotease</keyword>
<dbReference type="Gene3D" id="3.30.830.10">
    <property type="entry name" value="Metalloenzyme, LuxS/M16 peptidase-like"/>
    <property type="match status" value="4"/>
</dbReference>
<sequence>MKNLLLLFALLVSTSVWCQTKLIEKVTKTGDEIVIPYEKYELENGLTLIIHEDHSDPIVHVDVTYHVGSAREELQKSGFAHFFEHMMFQGSENVADEEHFKIVTESGGTLNGTTNRDRTNYFETLPSNQLETALWLESDRMGFFLDAVTQEKFEVQRATVKNEKGQNYDNRPYGRYRELQAAAMYPYGHPYSWLTIGKLEDLDRVDVEDLKSFFMRWYGPNNATLTIGGDVEPKEVVKLVEKYFGVIPSGPQVDPLKLTPPVLESDRYVSYVDDKIRFPAVIFSYPTVPRFHPDEAPLDCLAEILGSGKSSYLYKNFVQTQKAISASASHPASELAGEFSMFVLPFPGQTLSDFEKEVRNILEEFAKNGVTDDDIQKFKANQEASTINSLSSVSGKVSQLASYETFYGDPDAIKFDLDRYLNITKEDVMRVFEKYIKGKPAVVLSVVPNEETAPAQPDNYEIPTEGKSEYPTTDYSGLEYKRPEGDQFDRSARPGLGDNPVVKVPDFWEDKFENGIKVIGTESDEIPTITLQLTLNGGHKLEAKDLSKAGVASLTASLMNEATENFTSEEIQEELRKIGSRISVGSGQTSTSVYISTLVKHLDRTLELAEEIIMHPAFNEDDFERLKKQQLEGIQAQLKDPAATASQIFQKLLYGKGHVYAVPGSGEEETVNNISLDDVKAFYAEYYSPAVAELVIVGDISKDEIMPKLDFLKSWEGKDVEIPELPKTKKADKTKLYLVDKTDAPQSQIRIGYLTDLDYDLTGDYFKSYLMNFPLGGAFNSRINLNLREDKGWTYGARSYFAFDDPEDPIAYVATAGVKADATAGAVNEFMKEIKEYQKEGISEEELAFMRKAVGQRDARSYETPGQKASFLRRIIHYDLDKSFVDKQTEIIESISKKEIDNLAKKYLDYEKMYILVVGDEASNLKQLEELGYEIVKLNEEGEPKVIRP</sequence>
<evidence type="ECO:0000256" key="7">
    <source>
        <dbReference type="SAM" id="SignalP"/>
    </source>
</evidence>
<comment type="similarity">
    <text evidence="1">Belongs to the peptidase M16 family.</text>
</comment>
<dbReference type="InterPro" id="IPR007863">
    <property type="entry name" value="Peptidase_M16_C"/>
</dbReference>